<proteinExistence type="predicted"/>
<evidence type="ECO:0000313" key="7">
    <source>
        <dbReference type="Proteomes" id="UP000316316"/>
    </source>
</evidence>
<keyword evidence="1" id="KW-0472">Membrane</keyword>
<name>A0A2N8PV71_ENTAV</name>
<reference evidence="5 7" key="1">
    <citation type="submission" date="2017-10" db="EMBL/GenBank/DDBJ databases">
        <title>FDA dAtabase for Regulatory Grade micrObial Sequences (FDA-ARGOS): Supporting development and validation of Infectious Disease Dx tests.</title>
        <authorList>
            <person name="Campos J."/>
            <person name="Goldberg B."/>
            <person name="Tallon L.J."/>
            <person name="Sadzewicz L."/>
            <person name="Sengamalay N."/>
            <person name="Ott S."/>
            <person name="Godinez A."/>
            <person name="Nagaraj S."/>
            <person name="Vyas G."/>
            <person name="Aluvathingal J."/>
            <person name="Nadendla S."/>
            <person name="Geyer C."/>
            <person name="Nandy P."/>
            <person name="Hobson J."/>
            <person name="Sichtig H."/>
        </authorList>
    </citation>
    <scope>NUCLEOTIDE SEQUENCE [LARGE SCALE GENOMIC DNA]</scope>
    <source>
        <strain evidence="5 7">FDAARGOS_185</strain>
    </source>
</reference>
<dbReference type="RefSeq" id="WP_016179169.1">
    <property type="nucleotide sequence ID" value="NZ_CAAKNX010000163.1"/>
</dbReference>
<evidence type="ECO:0000313" key="6">
    <source>
        <dbReference type="Proteomes" id="UP000288388"/>
    </source>
</evidence>
<reference evidence="2 8" key="3">
    <citation type="submission" date="2023-03" db="EMBL/GenBank/DDBJ databases">
        <authorList>
            <person name="Shen W."/>
            <person name="Cai J."/>
        </authorList>
    </citation>
    <scope>NUCLEOTIDE SEQUENCE</scope>
    <source>
        <strain evidence="2">P33-2</strain>
        <strain evidence="3 8">Y2</strain>
    </source>
</reference>
<sequence>MDHRYIKIMGSCLLIVGVIFALPLPSLEIPLSIIVLFIGMILFSIKPKPQPVRARRKDRWM</sequence>
<gene>
    <name evidence="5" type="ORF">AUF17_08445</name>
    <name evidence="4" type="ORF">EK398_10195</name>
    <name evidence="2" type="ORF">P7D43_07590</name>
    <name evidence="3" type="ORF">P7D79_17075</name>
</gene>
<evidence type="ECO:0000256" key="1">
    <source>
        <dbReference type="SAM" id="Phobius"/>
    </source>
</evidence>
<dbReference type="AlphaFoldDB" id="A0A2N8PV71"/>
<dbReference type="Proteomes" id="UP001260773">
    <property type="component" value="Unassembled WGS sequence"/>
</dbReference>
<evidence type="ECO:0000313" key="2">
    <source>
        <dbReference type="EMBL" id="MDT2402230.1"/>
    </source>
</evidence>
<dbReference type="Proteomes" id="UP001264335">
    <property type="component" value="Unassembled WGS sequence"/>
</dbReference>
<dbReference type="EMBL" id="JARPWH010000019">
    <property type="protein sequence ID" value="MDT2402230.1"/>
    <property type="molecule type" value="Genomic_DNA"/>
</dbReference>
<dbReference type="Proteomes" id="UP000288388">
    <property type="component" value="Unassembled WGS sequence"/>
</dbReference>
<keyword evidence="1" id="KW-1133">Transmembrane helix</keyword>
<evidence type="ECO:0000313" key="3">
    <source>
        <dbReference type="EMBL" id="MDT2515940.1"/>
    </source>
</evidence>
<evidence type="ECO:0000313" key="8">
    <source>
        <dbReference type="Proteomes" id="UP001264335"/>
    </source>
</evidence>
<evidence type="ECO:0000313" key="4">
    <source>
        <dbReference type="EMBL" id="RVU95168.1"/>
    </source>
</evidence>
<accession>A0A2N8PV71</accession>
<feature type="transmembrane region" description="Helical" evidence="1">
    <location>
        <begin position="5"/>
        <end position="23"/>
    </location>
</feature>
<feature type="transmembrane region" description="Helical" evidence="1">
    <location>
        <begin position="29"/>
        <end position="45"/>
    </location>
</feature>
<dbReference type="EMBL" id="JARPWY010000059">
    <property type="protein sequence ID" value="MDT2515940.1"/>
    <property type="molecule type" value="Genomic_DNA"/>
</dbReference>
<dbReference type="EMBL" id="PDXQ01000001">
    <property type="protein sequence ID" value="TRZ34114.1"/>
    <property type="molecule type" value="Genomic_DNA"/>
</dbReference>
<keyword evidence="1" id="KW-0812">Transmembrane</keyword>
<reference evidence="4 6" key="2">
    <citation type="submission" date="2018-12" db="EMBL/GenBank/DDBJ databases">
        <title>A novel vanA-carrying plasmid in a clinical isolate of Enterococcus avium.</title>
        <authorList>
            <person name="Bernasconi O.J."/>
            <person name="Luzzaro F."/>
            <person name="Endimiani A."/>
        </authorList>
    </citation>
    <scope>NUCLEOTIDE SEQUENCE [LARGE SCALE GENOMIC DNA]</scope>
    <source>
        <strain evidence="4 6">LC0559/18</strain>
    </source>
</reference>
<organism evidence="5 7">
    <name type="scientific">Enterococcus avium</name>
    <name type="common">Streptococcus avium</name>
    <dbReference type="NCBI Taxonomy" id="33945"/>
    <lineage>
        <taxon>Bacteria</taxon>
        <taxon>Bacillati</taxon>
        <taxon>Bacillota</taxon>
        <taxon>Bacilli</taxon>
        <taxon>Lactobacillales</taxon>
        <taxon>Enterococcaceae</taxon>
        <taxon>Enterococcus</taxon>
    </lineage>
</organism>
<comment type="caution">
    <text evidence="5">The sequence shown here is derived from an EMBL/GenBank/DDBJ whole genome shotgun (WGS) entry which is preliminary data.</text>
</comment>
<dbReference type="EMBL" id="RYZS01000001">
    <property type="protein sequence ID" value="RVU95168.1"/>
    <property type="molecule type" value="Genomic_DNA"/>
</dbReference>
<evidence type="ECO:0000313" key="5">
    <source>
        <dbReference type="EMBL" id="TRZ34114.1"/>
    </source>
</evidence>
<dbReference type="Proteomes" id="UP000316316">
    <property type="component" value="Unassembled WGS sequence"/>
</dbReference>
<dbReference type="GeneID" id="69567936"/>
<protein>
    <submittedName>
        <fullName evidence="5">Uncharacterized protein</fullName>
    </submittedName>
</protein>